<dbReference type="EMBL" id="CP100356">
    <property type="protein sequence ID" value="UTF55758.1"/>
    <property type="molecule type" value="Genomic_DNA"/>
</dbReference>
<dbReference type="Pfam" id="PF07690">
    <property type="entry name" value="MFS_1"/>
    <property type="match status" value="1"/>
</dbReference>
<evidence type="ECO:0000256" key="6">
    <source>
        <dbReference type="SAM" id="Phobius"/>
    </source>
</evidence>
<feature type="domain" description="Major facilitator superfamily (MFS) profile" evidence="7">
    <location>
        <begin position="9"/>
        <end position="390"/>
    </location>
</feature>
<dbReference type="RefSeq" id="WP_254161114.1">
    <property type="nucleotide sequence ID" value="NZ_CP100356.1"/>
</dbReference>
<keyword evidence="2" id="KW-1003">Cell membrane</keyword>
<dbReference type="InterPro" id="IPR050189">
    <property type="entry name" value="MFS_Efflux_Transporters"/>
</dbReference>
<feature type="transmembrane region" description="Helical" evidence="6">
    <location>
        <begin position="245"/>
        <end position="265"/>
    </location>
</feature>
<feature type="transmembrane region" description="Helical" evidence="6">
    <location>
        <begin position="277"/>
        <end position="295"/>
    </location>
</feature>
<dbReference type="KEGG" id="sawl:NGM29_18890"/>
<reference evidence="8" key="1">
    <citation type="submission" date="2022-06" db="EMBL/GenBank/DDBJ databases">
        <title>Diverse halophilic archaea isolated from saline environments.</title>
        <authorList>
            <person name="Cui H.-L."/>
        </authorList>
    </citation>
    <scope>NUCLEOTIDE SEQUENCE</scope>
    <source>
        <strain evidence="8">WLHS1</strain>
        <plasmid evidence="8">unnamed1</plasmid>
    </source>
</reference>
<evidence type="ECO:0000259" key="7">
    <source>
        <dbReference type="PROSITE" id="PS50850"/>
    </source>
</evidence>
<keyword evidence="4 6" id="KW-1133">Transmembrane helix</keyword>
<dbReference type="SUPFAM" id="SSF103473">
    <property type="entry name" value="MFS general substrate transporter"/>
    <property type="match status" value="1"/>
</dbReference>
<dbReference type="InterPro" id="IPR011701">
    <property type="entry name" value="MFS"/>
</dbReference>
<gene>
    <name evidence="8" type="ORF">NGM29_18890</name>
</gene>
<keyword evidence="9" id="KW-1185">Reference proteome</keyword>
<keyword evidence="5 6" id="KW-0472">Membrane</keyword>
<evidence type="ECO:0000256" key="3">
    <source>
        <dbReference type="ARBA" id="ARBA00022692"/>
    </source>
</evidence>
<evidence type="ECO:0000313" key="8">
    <source>
        <dbReference type="EMBL" id="UTF55758.1"/>
    </source>
</evidence>
<comment type="subcellular location">
    <subcellularLocation>
        <location evidence="1">Cell membrane</location>
        <topology evidence="1">Multi-pass membrane protein</topology>
    </subcellularLocation>
</comment>
<dbReference type="Gene3D" id="1.20.1250.20">
    <property type="entry name" value="MFS general substrate transporter like domains"/>
    <property type="match status" value="2"/>
</dbReference>
<dbReference type="AlphaFoldDB" id="A0A9E7NF90"/>
<feature type="transmembrane region" description="Helical" evidence="6">
    <location>
        <begin position="74"/>
        <end position="92"/>
    </location>
</feature>
<feature type="transmembrane region" description="Helical" evidence="6">
    <location>
        <begin position="42"/>
        <end position="62"/>
    </location>
</feature>
<feature type="transmembrane region" description="Helical" evidence="6">
    <location>
        <begin position="161"/>
        <end position="181"/>
    </location>
</feature>
<evidence type="ECO:0000313" key="9">
    <source>
        <dbReference type="Proteomes" id="UP001056855"/>
    </source>
</evidence>
<feature type="transmembrane region" description="Helical" evidence="6">
    <location>
        <begin position="335"/>
        <end position="356"/>
    </location>
</feature>
<dbReference type="GO" id="GO:0005886">
    <property type="term" value="C:plasma membrane"/>
    <property type="evidence" value="ECO:0007669"/>
    <property type="project" value="UniProtKB-SubCell"/>
</dbReference>
<dbReference type="PROSITE" id="PS50850">
    <property type="entry name" value="MFS"/>
    <property type="match status" value="1"/>
</dbReference>
<dbReference type="PANTHER" id="PTHR43124">
    <property type="entry name" value="PURINE EFFLUX PUMP PBUE"/>
    <property type="match status" value="1"/>
</dbReference>
<organism evidence="8 9">
    <name type="scientific">Natronosalvus rutilus</name>
    <dbReference type="NCBI Taxonomy" id="2953753"/>
    <lineage>
        <taxon>Archaea</taxon>
        <taxon>Methanobacteriati</taxon>
        <taxon>Methanobacteriota</taxon>
        <taxon>Stenosarchaea group</taxon>
        <taxon>Halobacteria</taxon>
        <taxon>Halobacteriales</taxon>
        <taxon>Natrialbaceae</taxon>
        <taxon>Natronosalvus</taxon>
    </lineage>
</organism>
<keyword evidence="3 6" id="KW-0812">Transmembrane</keyword>
<feature type="transmembrane region" description="Helical" evidence="6">
    <location>
        <begin position="362"/>
        <end position="386"/>
    </location>
</feature>
<evidence type="ECO:0000256" key="2">
    <source>
        <dbReference type="ARBA" id="ARBA00022475"/>
    </source>
</evidence>
<geneLocation type="plasmid" evidence="8 9">
    <name>unnamed1</name>
</geneLocation>
<accession>A0A9E7NF90</accession>
<feature type="transmembrane region" description="Helical" evidence="6">
    <location>
        <begin position="98"/>
        <end position="121"/>
    </location>
</feature>
<protein>
    <submittedName>
        <fullName evidence="8">MFS transporter</fullName>
    </submittedName>
</protein>
<evidence type="ECO:0000256" key="1">
    <source>
        <dbReference type="ARBA" id="ARBA00004651"/>
    </source>
</evidence>
<evidence type="ECO:0000256" key="5">
    <source>
        <dbReference type="ARBA" id="ARBA00023136"/>
    </source>
</evidence>
<feature type="transmembrane region" description="Helical" evidence="6">
    <location>
        <begin position="301"/>
        <end position="323"/>
    </location>
</feature>
<proteinExistence type="predicted"/>
<dbReference type="GeneID" id="73292158"/>
<name>A0A9E7NF90_9EURY</name>
<dbReference type="InterPro" id="IPR020846">
    <property type="entry name" value="MFS_dom"/>
</dbReference>
<keyword evidence="8" id="KW-0614">Plasmid</keyword>
<dbReference type="PANTHER" id="PTHR43124:SF3">
    <property type="entry name" value="CHLORAMPHENICOL EFFLUX PUMP RV0191"/>
    <property type="match status" value="1"/>
</dbReference>
<feature type="transmembrane region" description="Helical" evidence="6">
    <location>
        <begin position="202"/>
        <end position="225"/>
    </location>
</feature>
<evidence type="ECO:0000256" key="4">
    <source>
        <dbReference type="ARBA" id="ARBA00022989"/>
    </source>
</evidence>
<dbReference type="GO" id="GO:0022857">
    <property type="term" value="F:transmembrane transporter activity"/>
    <property type="evidence" value="ECO:0007669"/>
    <property type="project" value="InterPro"/>
</dbReference>
<sequence>MQWQYRHTVLTLCTLAFFVTMVARLAISPVVPDIVDDFGVSNAILGLALTLLWLSYSLAQFPSGVLADRFGERPIILLAIGGTGVATLLIVISPVFGLFLFSTLLLGCFAGLHYSVATTLLTRTYDDIGTAIGLHNTGSPVAGVLTPVVVAWIAVRYGWRPAVAVGALIAFPTLVLFFWRVRPTPPRRPSQPMRDRVDLKSVTDLLSRPPIAFTVFVAVACEFAWQATASFLPAFLAGYHGLSTTLAGMAFGAYFVIQGVVQIVVGNASDRVGRDPTIIGCLVASIAAFSVLVVGSGPVAVAVGVLLLGIGMSFMSALLPRFLDHLSSEEQGMGFGLVRTVYGVLGSTGSVGVGLLSDGFGWGIAFGFLAVPTGFALCALSLNAVLDWGY</sequence>
<dbReference type="InterPro" id="IPR036259">
    <property type="entry name" value="MFS_trans_sf"/>
</dbReference>
<feature type="transmembrane region" description="Helical" evidence="6">
    <location>
        <begin position="133"/>
        <end position="155"/>
    </location>
</feature>
<dbReference type="Proteomes" id="UP001056855">
    <property type="component" value="Plasmid unnamed1"/>
</dbReference>